<reference evidence="2 3" key="1">
    <citation type="submission" date="2019-03" db="EMBL/GenBank/DDBJ databases">
        <title>Genomic Encyclopedia of Type Strains, Phase IV (KMG-IV): sequencing the most valuable type-strain genomes for metagenomic binning, comparative biology and taxonomic classification.</title>
        <authorList>
            <person name="Goeker M."/>
        </authorList>
    </citation>
    <scope>NUCLEOTIDE SEQUENCE [LARGE SCALE GENOMIC DNA]</scope>
    <source>
        <strain evidence="2 3">DSM 25894</strain>
    </source>
</reference>
<comment type="caution">
    <text evidence="2">The sequence shown here is derived from an EMBL/GenBank/DDBJ whole genome shotgun (WGS) entry which is preliminary data.</text>
</comment>
<organism evidence="2 3">
    <name type="scientific">Melghiribacillus thermohalophilus</name>
    <dbReference type="NCBI Taxonomy" id="1324956"/>
    <lineage>
        <taxon>Bacteria</taxon>
        <taxon>Bacillati</taxon>
        <taxon>Bacillota</taxon>
        <taxon>Bacilli</taxon>
        <taxon>Bacillales</taxon>
        <taxon>Bacillaceae</taxon>
        <taxon>Melghiribacillus</taxon>
    </lineage>
</organism>
<gene>
    <name evidence="2" type="ORF">EDD68_10979</name>
</gene>
<sequence>MRLFWTIIWSFLLSSMVVYVVSSMTGAHFDLTLAIVLSITFTVASVVLGEGLLKQEDVS</sequence>
<dbReference type="RefSeq" id="WP_132371745.1">
    <property type="nucleotide sequence ID" value="NZ_SMAN01000009.1"/>
</dbReference>
<evidence type="ECO:0000313" key="3">
    <source>
        <dbReference type="Proteomes" id="UP000294650"/>
    </source>
</evidence>
<dbReference type="EMBL" id="SMAN01000009">
    <property type="protein sequence ID" value="TCT22432.1"/>
    <property type="molecule type" value="Genomic_DNA"/>
</dbReference>
<accession>A0A4V2V1T5</accession>
<feature type="transmembrane region" description="Helical" evidence="1">
    <location>
        <begin position="33"/>
        <end position="53"/>
    </location>
</feature>
<name>A0A4V2V1T5_9BACI</name>
<dbReference type="AlphaFoldDB" id="A0A4V2V1T5"/>
<keyword evidence="1" id="KW-0812">Transmembrane</keyword>
<protein>
    <submittedName>
        <fullName evidence="2">DUF2929 family protein</fullName>
    </submittedName>
</protein>
<evidence type="ECO:0000313" key="2">
    <source>
        <dbReference type="EMBL" id="TCT22432.1"/>
    </source>
</evidence>
<dbReference type="Pfam" id="PF11151">
    <property type="entry name" value="DUF2929"/>
    <property type="match status" value="1"/>
</dbReference>
<keyword evidence="3" id="KW-1185">Reference proteome</keyword>
<keyword evidence="1" id="KW-0472">Membrane</keyword>
<dbReference type="InterPro" id="IPR021324">
    <property type="entry name" value="DUF2929"/>
</dbReference>
<dbReference type="Proteomes" id="UP000294650">
    <property type="component" value="Unassembled WGS sequence"/>
</dbReference>
<proteinExistence type="predicted"/>
<keyword evidence="1" id="KW-1133">Transmembrane helix</keyword>
<evidence type="ECO:0000256" key="1">
    <source>
        <dbReference type="SAM" id="Phobius"/>
    </source>
</evidence>
<dbReference type="OrthoDB" id="2440739at2"/>